<proteinExistence type="predicted"/>
<evidence type="ECO:0000313" key="1">
    <source>
        <dbReference type="EMBL" id="ELP83861.1"/>
    </source>
</evidence>
<organism evidence="1 2">
    <name type="scientific">Entamoeba invadens IP1</name>
    <dbReference type="NCBI Taxonomy" id="370355"/>
    <lineage>
        <taxon>Eukaryota</taxon>
        <taxon>Amoebozoa</taxon>
        <taxon>Evosea</taxon>
        <taxon>Archamoebae</taxon>
        <taxon>Mastigamoebida</taxon>
        <taxon>Entamoebidae</taxon>
        <taxon>Entamoeba</taxon>
    </lineage>
</organism>
<dbReference type="VEuPathDB" id="AmoebaDB:EIN_198140"/>
<name>A0A0A1TZB8_ENTIV</name>
<gene>
    <name evidence="1" type="ORF">EIN_198140</name>
</gene>
<protein>
    <submittedName>
        <fullName evidence="1">Uncharacterized protein</fullName>
    </submittedName>
</protein>
<dbReference type="EMBL" id="KB207226">
    <property type="protein sequence ID" value="ELP83861.1"/>
    <property type="molecule type" value="Genomic_DNA"/>
</dbReference>
<keyword evidence="2" id="KW-1185">Reference proteome</keyword>
<dbReference type="AlphaFoldDB" id="A0A0A1TZB8"/>
<reference evidence="1 2" key="1">
    <citation type="submission" date="2012-10" db="EMBL/GenBank/DDBJ databases">
        <authorList>
            <person name="Zafar N."/>
            <person name="Inman J."/>
            <person name="Hall N."/>
            <person name="Lorenzi H."/>
            <person name="Caler E."/>
        </authorList>
    </citation>
    <scope>NUCLEOTIDE SEQUENCE [LARGE SCALE GENOMIC DNA]</scope>
    <source>
        <strain evidence="1 2">IP1</strain>
    </source>
</reference>
<accession>A0A0A1TZB8</accession>
<dbReference type="KEGG" id="eiv:EIN_198140"/>
<dbReference type="Proteomes" id="UP000014680">
    <property type="component" value="Unassembled WGS sequence"/>
</dbReference>
<evidence type="ECO:0000313" key="2">
    <source>
        <dbReference type="Proteomes" id="UP000014680"/>
    </source>
</evidence>
<sequence>MKQRRKPRTFEAVLRQDSIFRFVNDLKCKEMFDQMARCSIAFTEETVKAYCMDNNKEFDGGTFLNDIFKMTISKRTIQPKILLDENITRTKQYHMDLHRELIGVEHSFIFAVEEIGYQIMKEDISVYNQDALANRALYVGRESKQSNTCACFSADGTFLPFLFCTTDQTQHISERLKDSVYMKTKDGLYFSKEDFCEWFLDVLIPSIERKKRLNKYTGNTLILMSAFYVEYFQNKKVLQEMLIKEGVRILSFPIGYYEEMLPNNLVMEELENFLNKCTRQAGVTDFMVKLSIEDIVTFFIQNAAMVKEDFVRYITEYNEKVVKNDVSVTRIKKSEEDIPNLVMYNDIQDNVRLELDETRNQMNDRKNEESGVEARPPSFDVISECSKKKSSSIVLLQKINNEASKLWFVCDCIGSADGGGADVIVGMTGGYEMLKVLLIVEKKLEWMSKLLGDSVIIVETCDRDKAIEKWVTEAVYPKAEEVLSQFREKNVIFTIPETRYTLFKNIESRMLERNIEICKVDKIIENVLPTSVLKRQLEEYCVLCGGDMNDSKSLVLVLECIKNLKRDVIHSMFLDGWSIWNGVIGDEFDDKTFIEWLNNQFLLSKTSFDEITINISNNSNGITTFNVKSLGKVQKRLMKMVLNTTPFLFCKTIDEQINFVTQQYPALASMFLQIVCETL</sequence>
<dbReference type="GeneID" id="14882796"/>
<dbReference type="RefSeq" id="XP_004183207.1">
    <property type="nucleotide sequence ID" value="XM_004183159.1"/>
</dbReference>